<evidence type="ECO:0000259" key="7">
    <source>
        <dbReference type="Pfam" id="PF02441"/>
    </source>
</evidence>
<dbReference type="InterPro" id="IPR004507">
    <property type="entry name" value="UbiX-like"/>
</dbReference>
<keyword evidence="3 6" id="KW-0288">FMN</keyword>
<name>A0A133UBM6_9EURY</name>
<proteinExistence type="inferred from homology"/>
<evidence type="ECO:0000256" key="6">
    <source>
        <dbReference type="HAMAP-Rule" id="MF_01984"/>
    </source>
</evidence>
<keyword evidence="4 6" id="KW-0808">Transferase</keyword>
<gene>
    <name evidence="6" type="primary">ubiX</name>
    <name evidence="8" type="ORF">AKJ57_00500</name>
</gene>
<comment type="catalytic activity">
    <reaction evidence="6">
        <text>dimethylallyl phosphate + FMNH2 = prenylated FMNH2 + phosphate</text>
        <dbReference type="Rhea" id="RHEA:37743"/>
        <dbReference type="ChEBI" id="CHEBI:43474"/>
        <dbReference type="ChEBI" id="CHEBI:57618"/>
        <dbReference type="ChEBI" id="CHEBI:87467"/>
        <dbReference type="ChEBI" id="CHEBI:88052"/>
        <dbReference type="EC" id="2.5.1.129"/>
    </reaction>
</comment>
<dbReference type="FunFam" id="3.40.50.1950:FF:000001">
    <property type="entry name" value="Flavin prenyltransferase UbiX"/>
    <property type="match status" value="1"/>
</dbReference>
<reference evidence="8 9" key="1">
    <citation type="journal article" date="2016" name="Sci. Rep.">
        <title>Metabolic traits of an uncultured archaeal lineage -MSBL1- from brine pools of the Red Sea.</title>
        <authorList>
            <person name="Mwirichia R."/>
            <person name="Alam I."/>
            <person name="Rashid M."/>
            <person name="Vinu M."/>
            <person name="Ba-Alawi W."/>
            <person name="Anthony Kamau A."/>
            <person name="Kamanda Ngugi D."/>
            <person name="Goker M."/>
            <person name="Klenk H.P."/>
            <person name="Bajic V."/>
            <person name="Stingl U."/>
        </authorList>
    </citation>
    <scope>NUCLEOTIDE SEQUENCE [LARGE SCALE GENOMIC DNA]</scope>
    <source>
        <strain evidence="8">SCGC-AAA259A05</strain>
    </source>
</reference>
<dbReference type="PATRIC" id="fig|1698259.3.peg.785"/>
<dbReference type="GO" id="GO:0016831">
    <property type="term" value="F:carboxy-lyase activity"/>
    <property type="evidence" value="ECO:0007669"/>
    <property type="project" value="TreeGrafter"/>
</dbReference>
<dbReference type="HAMAP" id="MF_01984">
    <property type="entry name" value="ubiX_pad"/>
    <property type="match status" value="1"/>
</dbReference>
<dbReference type="NCBIfam" id="TIGR00421">
    <property type="entry name" value="ubiX_pad"/>
    <property type="match status" value="1"/>
</dbReference>
<evidence type="ECO:0000313" key="9">
    <source>
        <dbReference type="Proteomes" id="UP000070163"/>
    </source>
</evidence>
<keyword evidence="1 6" id="KW-0637">Prenyltransferase</keyword>
<dbReference type="InterPro" id="IPR036551">
    <property type="entry name" value="Flavin_trans-like"/>
</dbReference>
<comment type="similarity">
    <text evidence="5 6">Belongs to the UbiX/PAD1 family.</text>
</comment>
<dbReference type="AlphaFoldDB" id="A0A133UBM6"/>
<evidence type="ECO:0000256" key="2">
    <source>
        <dbReference type="ARBA" id="ARBA00022630"/>
    </source>
</evidence>
<dbReference type="GO" id="GO:0106141">
    <property type="term" value="F:flavin prenyltransferase activity"/>
    <property type="evidence" value="ECO:0007669"/>
    <property type="project" value="UniProtKB-EC"/>
</dbReference>
<dbReference type="PANTHER" id="PTHR43374">
    <property type="entry name" value="FLAVIN PRENYLTRANSFERASE"/>
    <property type="match status" value="1"/>
</dbReference>
<dbReference type="EC" id="2.5.1.129" evidence="6"/>
<comment type="caution">
    <text evidence="8">The sequence shown here is derived from an EMBL/GenBank/DDBJ whole genome shotgun (WGS) entry which is preliminary data.</text>
</comment>
<accession>A0A133UBM6</accession>
<organism evidence="8 9">
    <name type="scientific">candidate division MSBL1 archaeon SCGC-AAA259A05</name>
    <dbReference type="NCBI Taxonomy" id="1698259"/>
    <lineage>
        <taxon>Archaea</taxon>
        <taxon>Methanobacteriati</taxon>
        <taxon>Methanobacteriota</taxon>
        <taxon>candidate division MSBL1</taxon>
    </lineage>
</organism>
<dbReference type="Gene3D" id="3.40.50.1950">
    <property type="entry name" value="Flavin prenyltransferase-like"/>
    <property type="match status" value="1"/>
</dbReference>
<dbReference type="PANTHER" id="PTHR43374:SF1">
    <property type="entry name" value="FLAVIN PRENYLTRANSFERASE PAD1, MITOCHONDRIAL"/>
    <property type="match status" value="1"/>
</dbReference>
<feature type="domain" description="Flavoprotein" evidence="7">
    <location>
        <begin position="1"/>
        <end position="171"/>
    </location>
</feature>
<keyword evidence="9" id="KW-1185">Reference proteome</keyword>
<dbReference type="SUPFAM" id="SSF52507">
    <property type="entry name" value="Homo-oligomeric flavin-containing Cys decarboxylases, HFCD"/>
    <property type="match status" value="1"/>
</dbReference>
<sequence length="191" mass="20975">MNLILAITGASGVIYGKKLLEVLNEKNIQTNLIISSAAKKIMKFEIDDSIEELKKKSTENYGPDELDAPISSGSVPTDGMVIAPCSMKTLSSISNGISDNLITRAADVTLKEGRKLVLVPRETPLNYIHLKNMINLSQAGVIILPATPAFYHSPKSTDDLVKFVVGKILEQFGIEHNLYQSWEKVEEKNGF</sequence>
<feature type="binding site" evidence="6">
    <location>
        <position position="151"/>
    </location>
    <ligand>
        <name>dimethylallyl phosphate</name>
        <dbReference type="ChEBI" id="CHEBI:88052"/>
    </ligand>
</feature>
<feature type="binding site" evidence="6">
    <location>
        <begin position="9"/>
        <end position="11"/>
    </location>
    <ligand>
        <name>FMN</name>
        <dbReference type="ChEBI" id="CHEBI:58210"/>
    </ligand>
</feature>
<comment type="function">
    <text evidence="6">Flavin prenyltransferase that catalyzes the synthesis of the prenylated FMN cofactor (prenyl-FMN) for 4-hydroxy-3-polyprenylbenzoic acid decarboxylase UbiD. The prenyltransferase is metal-independent and links a dimethylallyl moiety from dimethylallyl monophosphate (DMAP) to the flavin N5 and C6 atoms of FMN.</text>
</comment>
<feature type="binding site" evidence="6">
    <location>
        <position position="167"/>
    </location>
    <ligand>
        <name>dimethylallyl phosphate</name>
        <dbReference type="ChEBI" id="CHEBI:88052"/>
    </ligand>
</feature>
<feature type="binding site" evidence="6">
    <location>
        <begin position="86"/>
        <end position="89"/>
    </location>
    <ligand>
        <name>FMN</name>
        <dbReference type="ChEBI" id="CHEBI:58210"/>
    </ligand>
</feature>
<feature type="binding site" evidence="6">
    <location>
        <position position="35"/>
    </location>
    <ligand>
        <name>FMN</name>
        <dbReference type="ChEBI" id="CHEBI:58210"/>
    </ligand>
</feature>
<dbReference type="Pfam" id="PF02441">
    <property type="entry name" value="Flavoprotein"/>
    <property type="match status" value="1"/>
</dbReference>
<dbReference type="InterPro" id="IPR003382">
    <property type="entry name" value="Flavoprotein"/>
</dbReference>
<feature type="binding site" evidence="6">
    <location>
        <position position="121"/>
    </location>
    <ligand>
        <name>FMN</name>
        <dbReference type="ChEBI" id="CHEBI:58210"/>
    </ligand>
</feature>
<keyword evidence="2 6" id="KW-0285">Flavoprotein</keyword>
<evidence type="ECO:0000256" key="4">
    <source>
        <dbReference type="ARBA" id="ARBA00022679"/>
    </source>
</evidence>
<evidence type="ECO:0000256" key="1">
    <source>
        <dbReference type="ARBA" id="ARBA00022602"/>
    </source>
</evidence>
<dbReference type="Proteomes" id="UP000070163">
    <property type="component" value="Unassembled WGS sequence"/>
</dbReference>
<evidence type="ECO:0000256" key="3">
    <source>
        <dbReference type="ARBA" id="ARBA00022643"/>
    </source>
</evidence>
<dbReference type="EMBL" id="LHXJ01000004">
    <property type="protein sequence ID" value="KXA91602.1"/>
    <property type="molecule type" value="Genomic_DNA"/>
</dbReference>
<protein>
    <recommendedName>
        <fullName evidence="6">Flavin prenyltransferase UbiX</fullName>
        <ecNumber evidence="6">2.5.1.129</ecNumber>
    </recommendedName>
</protein>
<comment type="caution">
    <text evidence="6">Lacks conserved residue(s) required for the propagation of feature annotation.</text>
</comment>
<evidence type="ECO:0000313" key="8">
    <source>
        <dbReference type="EMBL" id="KXA91602.1"/>
    </source>
</evidence>
<evidence type="ECO:0000256" key="5">
    <source>
        <dbReference type="ARBA" id="ARBA00060793"/>
    </source>
</evidence>
<dbReference type="NCBIfam" id="NF004685">
    <property type="entry name" value="PRK06029.1"/>
    <property type="match status" value="1"/>
</dbReference>